<reference evidence="1 2" key="1">
    <citation type="submission" date="2018-04" db="EMBL/GenBank/DDBJ databases">
        <title>Pseudomonas sp. nov., isolated from mangrove soil.</title>
        <authorList>
            <person name="Chen C."/>
        </authorList>
    </citation>
    <scope>NUCLEOTIDE SEQUENCE [LARGE SCALE GENOMIC DNA]</scope>
    <source>
        <strain evidence="1 2">JCM 14246</strain>
    </source>
</reference>
<dbReference type="Proteomes" id="UP000244052">
    <property type="component" value="Unassembled WGS sequence"/>
</dbReference>
<protein>
    <submittedName>
        <fullName evidence="1">Uncharacterized protein</fullName>
    </submittedName>
</protein>
<keyword evidence="2" id="KW-1185">Reference proteome</keyword>
<dbReference type="RefSeq" id="WP_108235226.1">
    <property type="nucleotide sequence ID" value="NZ_QASO01000142.1"/>
</dbReference>
<dbReference type="EMBL" id="QASO01000142">
    <property type="protein sequence ID" value="PTU75599.1"/>
    <property type="molecule type" value="Genomic_DNA"/>
</dbReference>
<dbReference type="AlphaFoldDB" id="A0A2T5PCY2"/>
<name>A0A2T5PCY2_ECTOL</name>
<sequence>MRDLIPLAIEQGDRLQSTATTLGHVVTVCHPSNGRRRELPPLTIGGLALELAGMIRDALPAALVCIVRVDLRPTEHEQAEQQTHAIKRQVIEVREAEHPGHAFLAATGFWPTAKQE</sequence>
<accession>A0A2T5PCY2</accession>
<gene>
    <name evidence="1" type="ORF">DBO86_25515</name>
</gene>
<evidence type="ECO:0000313" key="2">
    <source>
        <dbReference type="Proteomes" id="UP000244052"/>
    </source>
</evidence>
<proteinExistence type="predicted"/>
<evidence type="ECO:0000313" key="1">
    <source>
        <dbReference type="EMBL" id="PTU75599.1"/>
    </source>
</evidence>
<comment type="caution">
    <text evidence="1">The sequence shown here is derived from an EMBL/GenBank/DDBJ whole genome shotgun (WGS) entry which is preliminary data.</text>
</comment>
<organism evidence="1 2">
    <name type="scientific">Ectopseudomonas oleovorans</name>
    <name type="common">Pseudomonas oleovorans</name>
    <dbReference type="NCBI Taxonomy" id="301"/>
    <lineage>
        <taxon>Bacteria</taxon>
        <taxon>Pseudomonadati</taxon>
        <taxon>Pseudomonadota</taxon>
        <taxon>Gammaproteobacteria</taxon>
        <taxon>Pseudomonadales</taxon>
        <taxon>Pseudomonadaceae</taxon>
        <taxon>Ectopseudomonas</taxon>
    </lineage>
</organism>